<dbReference type="SUPFAM" id="SSF52540">
    <property type="entry name" value="P-loop containing nucleoside triphosphate hydrolases"/>
    <property type="match status" value="1"/>
</dbReference>
<dbReference type="CDD" id="cd19481">
    <property type="entry name" value="RecA-like_protease"/>
    <property type="match status" value="1"/>
</dbReference>
<accession>A0ABY8D4E9</accession>
<reference evidence="5 6" key="1">
    <citation type="submission" date="2023-03" db="EMBL/GenBank/DDBJ databases">
        <authorList>
            <person name="Kaur S."/>
            <person name="Espinosa-Saiz D."/>
            <person name="Velazquez E."/>
            <person name="Menendez E."/>
            <person name="diCenzo G.C."/>
        </authorList>
    </citation>
    <scope>NUCLEOTIDE SEQUENCE [LARGE SCALE GENOMIC DNA]</scope>
    <source>
        <strain evidence="5 6">LMG 27395</strain>
        <plasmid evidence="5 6">unnamed</plasmid>
    </source>
</reference>
<dbReference type="InterPro" id="IPR003959">
    <property type="entry name" value="ATPase_AAA_core"/>
</dbReference>
<dbReference type="RefSeq" id="WP_280736178.1">
    <property type="nucleotide sequence ID" value="NZ_CP120369.1"/>
</dbReference>
<dbReference type="Pfam" id="PF00004">
    <property type="entry name" value="AAA"/>
    <property type="match status" value="1"/>
</dbReference>
<organism evidence="5 6">
    <name type="scientific">Sinorhizobium numidicum</name>
    <dbReference type="NCBI Taxonomy" id="680248"/>
    <lineage>
        <taxon>Bacteria</taxon>
        <taxon>Pseudomonadati</taxon>
        <taxon>Pseudomonadota</taxon>
        <taxon>Alphaproteobacteria</taxon>
        <taxon>Hyphomicrobiales</taxon>
        <taxon>Rhizobiaceae</taxon>
        <taxon>Sinorhizobium/Ensifer group</taxon>
        <taxon>Sinorhizobium</taxon>
    </lineage>
</organism>
<dbReference type="InterPro" id="IPR027417">
    <property type="entry name" value="P-loop_NTPase"/>
</dbReference>
<evidence type="ECO:0000313" key="5">
    <source>
        <dbReference type="EMBL" id="WEX85267.1"/>
    </source>
</evidence>
<geneLocation type="plasmid" evidence="5 6">
    <name>unnamed</name>
</geneLocation>
<evidence type="ECO:0000259" key="4">
    <source>
        <dbReference type="SMART" id="SM00382"/>
    </source>
</evidence>
<keyword evidence="5" id="KW-0614">Plasmid</keyword>
<dbReference type="SMART" id="SM00382">
    <property type="entry name" value="AAA"/>
    <property type="match status" value="1"/>
</dbReference>
<gene>
    <name evidence="5" type="ORF">PYH38_006144</name>
</gene>
<evidence type="ECO:0000256" key="1">
    <source>
        <dbReference type="ARBA" id="ARBA00006914"/>
    </source>
</evidence>
<keyword evidence="3 5" id="KW-0067">ATP-binding</keyword>
<dbReference type="InterPro" id="IPR050221">
    <property type="entry name" value="26S_Proteasome_ATPase"/>
</dbReference>
<dbReference type="Gene3D" id="3.40.50.300">
    <property type="entry name" value="P-loop containing nucleotide triphosphate hydrolases"/>
    <property type="match status" value="1"/>
</dbReference>
<dbReference type="Proteomes" id="UP001235547">
    <property type="component" value="Plasmid unnamed"/>
</dbReference>
<name>A0ABY8D4E9_9HYPH</name>
<sequence>MTSIDRFAWQALHRHFKNDDLTGLVSSRRRFAPHLLPDIQTVIEEQIAPLSPKLVGVQQQDERFPMKLADLVIREGGGVVSLTPLRYEDIDIGGAEPFASLHNALWLFQIGHEPVAILLSQFHDYWRRVLQVEIAHLPGEEASALSRGFLRNIQAAGERSRYYRNKVLSFELDTGGDGMQGTMRVHRLPDIHREDVVLSEATMARLDTHILEFDRHREGLKRRGQSVKKGILLYGPPGTGKTHVIRYLSANLPGRTTILVTAEQMTIPFAIQYYIGLARTLQPSIVVLEDVDLVGRSREDIYSYKAEGLLNRLLNEMDGLAPDADIFFILTTNRPEDIEDALASRPGRVDEAIEVPLPDAVCREQLIKLYGHALVFENGAMADAVARSEDSSAAYVKEMVRRLAQRSLARDGGHFVSREDVEVVVGDSAVLADRLGRRIVGLSVKTSRRRRQSAEEDDSNCCD</sequence>
<dbReference type="PANTHER" id="PTHR23073">
    <property type="entry name" value="26S PROTEASOME REGULATORY SUBUNIT"/>
    <property type="match status" value="1"/>
</dbReference>
<keyword evidence="6" id="KW-1185">Reference proteome</keyword>
<evidence type="ECO:0000313" key="6">
    <source>
        <dbReference type="Proteomes" id="UP001235547"/>
    </source>
</evidence>
<dbReference type="InterPro" id="IPR003593">
    <property type="entry name" value="AAA+_ATPase"/>
</dbReference>
<proteinExistence type="inferred from homology"/>
<dbReference type="EMBL" id="CP120372">
    <property type="protein sequence ID" value="WEX85267.1"/>
    <property type="molecule type" value="Genomic_DNA"/>
</dbReference>
<protein>
    <submittedName>
        <fullName evidence="5">ATP-binding protein</fullName>
    </submittedName>
</protein>
<feature type="domain" description="AAA+ ATPase" evidence="4">
    <location>
        <begin position="227"/>
        <end position="359"/>
    </location>
</feature>
<comment type="similarity">
    <text evidence="1">Belongs to the AAA ATPase family.</text>
</comment>
<evidence type="ECO:0000256" key="2">
    <source>
        <dbReference type="ARBA" id="ARBA00022741"/>
    </source>
</evidence>
<keyword evidence="2" id="KW-0547">Nucleotide-binding</keyword>
<dbReference type="GO" id="GO:0005524">
    <property type="term" value="F:ATP binding"/>
    <property type="evidence" value="ECO:0007669"/>
    <property type="project" value="UniProtKB-KW"/>
</dbReference>
<evidence type="ECO:0000256" key="3">
    <source>
        <dbReference type="ARBA" id="ARBA00022840"/>
    </source>
</evidence>